<gene>
    <name evidence="2" type="primary">HCT</name>
</gene>
<sequence>MITKKPSFMVFPAKPTPNVRLPLSECDQRHAWTHTPTIYFYKPSNNYPISSAIDTVAEALSRALVLHYPVAGRLHGIQGGRFELDCNALGAQLSEAICEADMVEKYGDFTPTREMHLELFPSIDYNTTPIEMLPLFLVQLTKFRCGGLCVGTLTNHTLFDGWGAINFINSWASFARGEEKLNVKPCYDRRFLQGNGSAPKFRPIECDPLPLMNGCSDVKAEARMETKVAMLKLPRNLVEAIKKKSNHQGQNGGRRPYSTFEAITAHVWRCACKARAHDSDQPTMIRFMIDIRNKLQPPLPPGYFGCSALPTVTPTCFSGDIVSRPLSYAASKIREGIERMTNEYIRSTLDFLKSQGDMSELRTSFHTAGNNRGFFLGNPNLSCTSLTQFPVYDADFGWGKPIHMGPGLVTSDGKVSILPAGPNGDGSLKVIVGLQSRHAHSFKIFFYRDLIQEDAKM</sequence>
<dbReference type="PANTHER" id="PTHR31642:SF289">
    <property type="entry name" value="SPERMIDINE HYDROXYCINNAMOYL TRANSFERASE"/>
    <property type="match status" value="1"/>
</dbReference>
<dbReference type="Pfam" id="PF02458">
    <property type="entry name" value="Transferase"/>
    <property type="match status" value="1"/>
</dbReference>
<comment type="similarity">
    <text evidence="1">Belongs to the plant acyltransferase family.</text>
</comment>
<dbReference type="InterPro" id="IPR050317">
    <property type="entry name" value="Plant_Fungal_Acyltransferase"/>
</dbReference>
<dbReference type="GO" id="GO:0047172">
    <property type="term" value="F:shikimate O-hydroxycinnamoyltransferase activity"/>
    <property type="evidence" value="ECO:0007669"/>
    <property type="project" value="UniProtKB-EC"/>
</dbReference>
<keyword evidence="2" id="KW-0012">Acyltransferase</keyword>
<dbReference type="AlphaFoldDB" id="A0A5B9BW10"/>
<accession>A0A5B9BW10</accession>
<dbReference type="PANTHER" id="PTHR31642">
    <property type="entry name" value="TRICHOTHECENE 3-O-ACETYLTRANSFERASE"/>
    <property type="match status" value="1"/>
</dbReference>
<dbReference type="EMBL" id="MK395539">
    <property type="protein sequence ID" value="QED93052.1"/>
    <property type="molecule type" value="Genomic_RNA"/>
</dbReference>
<dbReference type="Gene3D" id="3.30.559.10">
    <property type="entry name" value="Chloramphenicol acetyltransferase-like domain"/>
    <property type="match status" value="2"/>
</dbReference>
<evidence type="ECO:0000256" key="1">
    <source>
        <dbReference type="ARBA" id="ARBA00009861"/>
    </source>
</evidence>
<dbReference type="InterPro" id="IPR023213">
    <property type="entry name" value="CAT-like_dom_sf"/>
</dbReference>
<evidence type="ECO:0000313" key="2">
    <source>
        <dbReference type="EMBL" id="QED93052.1"/>
    </source>
</evidence>
<keyword evidence="2" id="KW-0808">Transferase</keyword>
<organism evidence="2">
    <name type="scientific">Paeonia lactiflora</name>
    <name type="common">Chinese peony</name>
    <name type="synonym">Paeonia albiflora</name>
    <dbReference type="NCBI Taxonomy" id="35924"/>
    <lineage>
        <taxon>Eukaryota</taxon>
        <taxon>Viridiplantae</taxon>
        <taxon>Streptophyta</taxon>
        <taxon>Embryophyta</taxon>
        <taxon>Tracheophyta</taxon>
        <taxon>Spermatophyta</taxon>
        <taxon>Magnoliopsida</taxon>
        <taxon>eudicotyledons</taxon>
        <taxon>Gunneridae</taxon>
        <taxon>Pentapetalae</taxon>
        <taxon>Saxifragales</taxon>
        <taxon>Paeoniaceae</taxon>
        <taxon>Paeonia</taxon>
    </lineage>
</organism>
<proteinExistence type="inferred from homology"/>
<name>A0A5B9BW10_PAELC</name>
<reference evidence="2" key="1">
    <citation type="submission" date="2019-01" db="EMBL/GenBank/DDBJ databases">
        <title>Cloning and expression of a hydroxycinnamoyl-CoA:shikimate/quinate hydroxycinnamoyl transferase (HCT) gene cDNA from herbaceous peony (Paeonia lactiflora Pall.) cultivar 'Hongfeng'.</title>
        <authorList>
            <person name="Zhao D."/>
            <person name="Tang Y."/>
            <person name="Tao J."/>
        </authorList>
    </citation>
    <scope>NUCLEOTIDE SEQUENCE</scope>
</reference>
<dbReference type="EC" id="2.3.1.133" evidence="2"/>
<protein>
    <submittedName>
        <fullName evidence="2">Hydroxycinnamoyl-CoA:shikimate/quinate hydroxycinnamoyl transferase</fullName>
        <ecNumber evidence="2">2.3.1.133</ecNumber>
    </submittedName>
</protein>